<accession>A0ABU9U9H6</accession>
<dbReference type="PANTHER" id="PTHR10937:SF0">
    <property type="entry name" value="GLUTAMINE--FRUCTOSE-6-PHOSPHATE TRANSAMINASE (ISOMERIZING)"/>
    <property type="match status" value="1"/>
</dbReference>
<keyword evidence="6" id="KW-1185">Reference proteome</keyword>
<dbReference type="RefSeq" id="WP_420068582.1">
    <property type="nucleotide sequence ID" value="NZ_JBCHKQ010000001.1"/>
</dbReference>
<protein>
    <recommendedName>
        <fullName evidence="3">Glutamine--fructose-6-phosphate aminotransferase [isomerizing]</fullName>
        <ecNumber evidence="2">2.6.1.16</ecNumber>
    </recommendedName>
</protein>
<comment type="catalytic activity">
    <reaction evidence="1">
        <text>D-fructose 6-phosphate + L-glutamine = D-glucosamine 6-phosphate + L-glutamate</text>
        <dbReference type="Rhea" id="RHEA:13237"/>
        <dbReference type="ChEBI" id="CHEBI:29985"/>
        <dbReference type="ChEBI" id="CHEBI:58359"/>
        <dbReference type="ChEBI" id="CHEBI:58725"/>
        <dbReference type="ChEBI" id="CHEBI:61527"/>
        <dbReference type="EC" id="2.6.1.16"/>
    </reaction>
</comment>
<evidence type="ECO:0000313" key="6">
    <source>
        <dbReference type="Proteomes" id="UP001466331"/>
    </source>
</evidence>
<dbReference type="InterPro" id="IPR001347">
    <property type="entry name" value="SIS_dom"/>
</dbReference>
<comment type="caution">
    <text evidence="5">The sequence shown here is derived from an EMBL/GenBank/DDBJ whole genome shotgun (WGS) entry which is preliminary data.</text>
</comment>
<evidence type="ECO:0000259" key="4">
    <source>
        <dbReference type="PROSITE" id="PS51464"/>
    </source>
</evidence>
<dbReference type="EMBL" id="JBCHKQ010000001">
    <property type="protein sequence ID" value="MEM5947129.1"/>
    <property type="molecule type" value="Genomic_DNA"/>
</dbReference>
<name>A0ABU9U9H6_9SPIR</name>
<dbReference type="PANTHER" id="PTHR10937">
    <property type="entry name" value="GLUCOSAMINE--FRUCTOSE-6-PHOSPHATE AMINOTRANSFERASE, ISOMERIZING"/>
    <property type="match status" value="1"/>
</dbReference>
<evidence type="ECO:0000256" key="2">
    <source>
        <dbReference type="ARBA" id="ARBA00012916"/>
    </source>
</evidence>
<dbReference type="InterPro" id="IPR046348">
    <property type="entry name" value="SIS_dom_sf"/>
</dbReference>
<dbReference type="PROSITE" id="PS51464">
    <property type="entry name" value="SIS"/>
    <property type="match status" value="1"/>
</dbReference>
<evidence type="ECO:0000256" key="3">
    <source>
        <dbReference type="ARBA" id="ARBA00016090"/>
    </source>
</evidence>
<dbReference type="Pfam" id="PF01380">
    <property type="entry name" value="SIS"/>
    <property type="match status" value="1"/>
</dbReference>
<evidence type="ECO:0000256" key="1">
    <source>
        <dbReference type="ARBA" id="ARBA00001031"/>
    </source>
</evidence>
<evidence type="ECO:0000313" key="5">
    <source>
        <dbReference type="EMBL" id="MEM5947129.1"/>
    </source>
</evidence>
<dbReference type="SUPFAM" id="SSF53697">
    <property type="entry name" value="SIS domain"/>
    <property type="match status" value="1"/>
</dbReference>
<gene>
    <name evidence="5" type="ORF">WKV44_01075</name>
</gene>
<reference evidence="5 6" key="1">
    <citation type="submission" date="2024-03" db="EMBL/GenBank/DDBJ databases">
        <title>Ignisphaera cupida sp. nov., a hyperthermophilic hydrolytic archaeon from a hot spring of Kamchatka, and proposal of Ignisphaeraceae fam. nov.</title>
        <authorList>
            <person name="Podosokorskaya O.A."/>
            <person name="Elcheninov A.G."/>
            <person name="Maltseva A.I."/>
            <person name="Zayulina K.S."/>
            <person name="Novikov A."/>
            <person name="Merkel A.Y."/>
        </authorList>
    </citation>
    <scope>NUCLEOTIDE SEQUENCE [LARGE SCALE GENOMIC DNA]</scope>
    <source>
        <strain evidence="5 6">38H-sp</strain>
    </source>
</reference>
<dbReference type="Proteomes" id="UP001466331">
    <property type="component" value="Unassembled WGS sequence"/>
</dbReference>
<dbReference type="EC" id="2.6.1.16" evidence="2"/>
<organism evidence="5 6">
    <name type="scientific">Rarispira pelagica</name>
    <dbReference type="NCBI Taxonomy" id="3141764"/>
    <lineage>
        <taxon>Bacteria</taxon>
        <taxon>Pseudomonadati</taxon>
        <taxon>Spirochaetota</taxon>
        <taxon>Spirochaetia</taxon>
        <taxon>Winmispirales</taxon>
        <taxon>Winmispiraceae</taxon>
        <taxon>Rarispira</taxon>
    </lineage>
</organism>
<sequence>MKRDDKRYTQFSLVKEMAETAFVVKNFPYDRVTGYPLDYNRVLLTGEGSSRIFPAKQLRAKALRSGFGQVFITDGATQSKEYMLDNTSVFVASNSGKTAEGVGLLKYMQENNIKASTCAVVAHDNTPIADMCDSKYILGCGNEEAVAATKSVVEQALFYDVLFSAKNNKPFTKGDELSELIDKVLWTELDEDFVRMVADAPMLYFAGRNDGVAEELTLKTNEITRKKSDFLEGTYAVHGIEEVMNPEETLILIEPFVELEEKVKKALADGVGINVVAIASRETMFPTFVIPDAGELNPYLLLVAGWNLLVEAGVRLDINLDKPQRARKIGNEFTG</sequence>
<dbReference type="Gene3D" id="3.40.50.10490">
    <property type="entry name" value="Glucose-6-phosphate isomerase like protein, domain 1"/>
    <property type="match status" value="2"/>
</dbReference>
<feature type="domain" description="SIS" evidence="4">
    <location>
        <begin position="32"/>
        <end position="173"/>
    </location>
</feature>
<proteinExistence type="predicted"/>